<gene>
    <name evidence="2" type="ORF">Taro_042231</name>
</gene>
<reference evidence="2" key="1">
    <citation type="submission" date="2017-07" db="EMBL/GenBank/DDBJ databases">
        <title>Taro Niue Genome Assembly and Annotation.</title>
        <authorList>
            <person name="Atibalentja N."/>
            <person name="Keating K."/>
            <person name="Fields C.J."/>
        </authorList>
    </citation>
    <scope>NUCLEOTIDE SEQUENCE</scope>
    <source>
        <strain evidence="2">Niue_2</strain>
        <tissue evidence="2">Leaf</tissue>
    </source>
</reference>
<evidence type="ECO:0000313" key="3">
    <source>
        <dbReference type="Proteomes" id="UP000652761"/>
    </source>
</evidence>
<proteinExistence type="predicted"/>
<accession>A0A843X260</accession>
<name>A0A843X260_COLES</name>
<protein>
    <submittedName>
        <fullName evidence="2">Uncharacterized protein</fullName>
    </submittedName>
</protein>
<comment type="caution">
    <text evidence="2">The sequence shown here is derived from an EMBL/GenBank/DDBJ whole genome shotgun (WGS) entry which is preliminary data.</text>
</comment>
<dbReference type="Proteomes" id="UP000652761">
    <property type="component" value="Unassembled WGS sequence"/>
</dbReference>
<dbReference type="EMBL" id="NMUH01004355">
    <property type="protein sequence ID" value="MQM09360.1"/>
    <property type="molecule type" value="Genomic_DNA"/>
</dbReference>
<feature type="compositionally biased region" description="Polar residues" evidence="1">
    <location>
        <begin position="8"/>
        <end position="20"/>
    </location>
</feature>
<feature type="region of interest" description="Disordered" evidence="1">
    <location>
        <begin position="221"/>
        <end position="244"/>
    </location>
</feature>
<keyword evidence="3" id="KW-1185">Reference proteome</keyword>
<evidence type="ECO:0000313" key="2">
    <source>
        <dbReference type="EMBL" id="MQM09360.1"/>
    </source>
</evidence>
<organism evidence="2 3">
    <name type="scientific">Colocasia esculenta</name>
    <name type="common">Wild taro</name>
    <name type="synonym">Arum esculentum</name>
    <dbReference type="NCBI Taxonomy" id="4460"/>
    <lineage>
        <taxon>Eukaryota</taxon>
        <taxon>Viridiplantae</taxon>
        <taxon>Streptophyta</taxon>
        <taxon>Embryophyta</taxon>
        <taxon>Tracheophyta</taxon>
        <taxon>Spermatophyta</taxon>
        <taxon>Magnoliopsida</taxon>
        <taxon>Liliopsida</taxon>
        <taxon>Araceae</taxon>
        <taxon>Aroideae</taxon>
        <taxon>Colocasieae</taxon>
        <taxon>Colocasia</taxon>
    </lineage>
</organism>
<dbReference type="AlphaFoldDB" id="A0A843X260"/>
<feature type="region of interest" description="Disordered" evidence="1">
    <location>
        <begin position="149"/>
        <end position="174"/>
    </location>
</feature>
<feature type="region of interest" description="Disordered" evidence="1">
    <location>
        <begin position="1"/>
        <end position="31"/>
    </location>
</feature>
<sequence>MNGVESLKGSSPHENSSSLASPPGPSIPWHELGPAMRVQLDSKRQVIHQNWRRASKMQVVLLRDAKFAAHCPHESILELIAAVLPRLHGDGQVSAEEQVPGGEVVHRVVGLRADVLVVEGVEGGVVGHPPVDGVVGEPHSAMVVQPLEREQAEEDCGRPGGHTADEDDHEAAEDLPHDGVHRVDVLRSIGIGNDHVVVHGVDVLVQEFVLVRPTVPEVLPTVHEQRRHSHLPNDSDKRRRPCSG</sequence>
<evidence type="ECO:0000256" key="1">
    <source>
        <dbReference type="SAM" id="MobiDB-lite"/>
    </source>
</evidence>